<sequence>MSDLPDPASASEAAGMASSSSPLSSGDEPRPGDGEVSSLQWFLRGGRAAVSLPALILMAAFVGYAGLARGTGLTLAETLVMAGLVWALPSIVVLTGAIGTGLGIVPAGIAVALASVRLMPMTMAMIPMVKVPGRTKTWQLLYISHFIAVTAWVFAMHNLPKLPREARLPYFAGFSTLLTSSVTCVTGIAYLLVDELPPAVAGGLFLLTPVYFLCSLWGASRLSSDKLSMIAGLALGPLFYTFAPGLDLLWTGLVGGTLAYGVTRLRRRGLS</sequence>
<feature type="transmembrane region" description="Helical" evidence="2">
    <location>
        <begin position="168"/>
        <end position="193"/>
    </location>
</feature>
<evidence type="ECO:0000256" key="2">
    <source>
        <dbReference type="SAM" id="Phobius"/>
    </source>
</evidence>
<accession>A0ABW4K1H3</accession>
<keyword evidence="2" id="KW-0812">Transmembrane</keyword>
<protein>
    <submittedName>
        <fullName evidence="3">AzlC family ABC transporter permease</fullName>
    </submittedName>
</protein>
<comment type="caution">
    <text evidence="3">The sequence shown here is derived from an EMBL/GenBank/DDBJ whole genome shotgun (WGS) entry which is preliminary data.</text>
</comment>
<reference evidence="4" key="1">
    <citation type="journal article" date="2019" name="Int. J. Syst. Evol. Microbiol.">
        <title>The Global Catalogue of Microorganisms (GCM) 10K type strain sequencing project: providing services to taxonomists for standard genome sequencing and annotation.</title>
        <authorList>
            <consortium name="The Broad Institute Genomics Platform"/>
            <consortium name="The Broad Institute Genome Sequencing Center for Infectious Disease"/>
            <person name="Wu L."/>
            <person name="Ma J."/>
        </authorList>
    </citation>
    <scope>NUCLEOTIDE SEQUENCE [LARGE SCALE GENOMIC DNA]</scope>
    <source>
        <strain evidence="4">JCM 3369</strain>
    </source>
</reference>
<organism evidence="3 4">
    <name type="scientific">Roseibium aestuarii</name>
    <dbReference type="NCBI Taxonomy" id="2600299"/>
    <lineage>
        <taxon>Bacteria</taxon>
        <taxon>Pseudomonadati</taxon>
        <taxon>Pseudomonadota</taxon>
        <taxon>Alphaproteobacteria</taxon>
        <taxon>Hyphomicrobiales</taxon>
        <taxon>Stappiaceae</taxon>
        <taxon>Roseibium</taxon>
    </lineage>
</organism>
<feature type="transmembrane region" description="Helical" evidence="2">
    <location>
        <begin position="79"/>
        <end position="98"/>
    </location>
</feature>
<proteinExistence type="predicted"/>
<evidence type="ECO:0000256" key="1">
    <source>
        <dbReference type="SAM" id="MobiDB-lite"/>
    </source>
</evidence>
<dbReference type="Proteomes" id="UP001597327">
    <property type="component" value="Unassembled WGS sequence"/>
</dbReference>
<evidence type="ECO:0000313" key="4">
    <source>
        <dbReference type="Proteomes" id="UP001597327"/>
    </source>
</evidence>
<gene>
    <name evidence="3" type="ORF">ACFSC7_15185</name>
</gene>
<dbReference type="Pfam" id="PF03591">
    <property type="entry name" value="AzlC"/>
    <property type="match status" value="1"/>
</dbReference>
<evidence type="ECO:0000313" key="3">
    <source>
        <dbReference type="EMBL" id="MFD1696861.1"/>
    </source>
</evidence>
<feature type="transmembrane region" description="Helical" evidence="2">
    <location>
        <begin position="138"/>
        <end position="156"/>
    </location>
</feature>
<feature type="transmembrane region" description="Helical" evidence="2">
    <location>
        <begin position="200"/>
        <end position="219"/>
    </location>
</feature>
<keyword evidence="2" id="KW-0472">Membrane</keyword>
<dbReference type="InterPro" id="IPR011606">
    <property type="entry name" value="Brnchd-chn_aa_trnsp_permease"/>
</dbReference>
<feature type="compositionally biased region" description="Low complexity" evidence="1">
    <location>
        <begin position="8"/>
        <end position="25"/>
    </location>
</feature>
<feature type="transmembrane region" description="Helical" evidence="2">
    <location>
        <begin position="48"/>
        <end position="67"/>
    </location>
</feature>
<dbReference type="EMBL" id="JBHUFA010000012">
    <property type="protein sequence ID" value="MFD1696861.1"/>
    <property type="molecule type" value="Genomic_DNA"/>
</dbReference>
<dbReference type="RefSeq" id="WP_208998742.1">
    <property type="nucleotide sequence ID" value="NZ_JBHUFA010000012.1"/>
</dbReference>
<keyword evidence="2" id="KW-1133">Transmembrane helix</keyword>
<feature type="transmembrane region" description="Helical" evidence="2">
    <location>
        <begin position="239"/>
        <end position="262"/>
    </location>
</feature>
<name>A0ABW4K1H3_9HYPH</name>
<keyword evidence="4" id="KW-1185">Reference proteome</keyword>
<feature type="region of interest" description="Disordered" evidence="1">
    <location>
        <begin position="1"/>
        <end position="35"/>
    </location>
</feature>